<proteinExistence type="inferred from homology"/>
<protein>
    <recommendedName>
        <fullName evidence="2">DNA repair protein RecN</fullName>
    </recommendedName>
    <alternativeName>
        <fullName evidence="7">Recombination protein N</fullName>
    </alternativeName>
</protein>
<evidence type="ECO:0000256" key="2">
    <source>
        <dbReference type="ARBA" id="ARBA00021315"/>
    </source>
</evidence>
<evidence type="ECO:0000256" key="4">
    <source>
        <dbReference type="ARBA" id="ARBA00022763"/>
    </source>
</evidence>
<keyword evidence="4" id="KW-0227">DNA damage</keyword>
<reference evidence="9" key="1">
    <citation type="journal article" date="2019" name="Int. J. Syst. Evol. Microbiol.">
        <title>The Global Catalogue of Microorganisms (GCM) 10K type strain sequencing project: providing services to taxonomists for standard genome sequencing and annotation.</title>
        <authorList>
            <consortium name="The Broad Institute Genomics Platform"/>
            <consortium name="The Broad Institute Genome Sequencing Center for Infectious Disease"/>
            <person name="Wu L."/>
            <person name="Ma J."/>
        </authorList>
    </citation>
    <scope>NUCLEOTIDE SEQUENCE [LARGE SCALE GENOMIC DNA]</scope>
    <source>
        <strain evidence="9">NBRC 108565</strain>
    </source>
</reference>
<keyword evidence="6" id="KW-0234">DNA repair</keyword>
<evidence type="ECO:0000256" key="3">
    <source>
        <dbReference type="ARBA" id="ARBA00022741"/>
    </source>
</evidence>
<evidence type="ECO:0000313" key="9">
    <source>
        <dbReference type="Proteomes" id="UP001321475"/>
    </source>
</evidence>
<evidence type="ECO:0000313" key="8">
    <source>
        <dbReference type="EMBL" id="BDZ43773.1"/>
    </source>
</evidence>
<dbReference type="Proteomes" id="UP001321475">
    <property type="component" value="Chromosome"/>
</dbReference>
<dbReference type="Gene3D" id="3.40.50.300">
    <property type="entry name" value="P-loop containing nucleotide triphosphate hydrolases"/>
    <property type="match status" value="1"/>
</dbReference>
<sequence length="85" mass="8586">MVTHLAQVASFADRQLVVSKSTDGAAGDDGAADDAMVTVTGVAEVAGEERVRELARMLSGKEDSEAARLHAVELLAGSGSVGATT</sequence>
<dbReference type="EMBL" id="AP027729">
    <property type="protein sequence ID" value="BDZ43773.1"/>
    <property type="molecule type" value="Genomic_DNA"/>
</dbReference>
<gene>
    <name evidence="8" type="ORF">GCM10025865_30720</name>
</gene>
<comment type="similarity">
    <text evidence="1">Belongs to the RecN family.</text>
</comment>
<keyword evidence="9" id="KW-1185">Reference proteome</keyword>
<name>A0ABM8G6R0_9CELL</name>
<dbReference type="PANTHER" id="PTHR11059:SF0">
    <property type="entry name" value="DNA REPAIR PROTEIN RECN"/>
    <property type="match status" value="1"/>
</dbReference>
<evidence type="ECO:0000256" key="1">
    <source>
        <dbReference type="ARBA" id="ARBA00009441"/>
    </source>
</evidence>
<accession>A0ABM8G6R0</accession>
<evidence type="ECO:0000256" key="5">
    <source>
        <dbReference type="ARBA" id="ARBA00022840"/>
    </source>
</evidence>
<keyword evidence="5" id="KW-0067">ATP-binding</keyword>
<dbReference type="InterPro" id="IPR027417">
    <property type="entry name" value="P-loop_NTPase"/>
</dbReference>
<organism evidence="8 9">
    <name type="scientific">Paraoerskovia sediminicola</name>
    <dbReference type="NCBI Taxonomy" id="1138587"/>
    <lineage>
        <taxon>Bacteria</taxon>
        <taxon>Bacillati</taxon>
        <taxon>Actinomycetota</taxon>
        <taxon>Actinomycetes</taxon>
        <taxon>Micrococcales</taxon>
        <taxon>Cellulomonadaceae</taxon>
        <taxon>Paraoerskovia</taxon>
    </lineage>
</organism>
<dbReference type="PANTHER" id="PTHR11059">
    <property type="entry name" value="DNA REPAIR PROTEIN RECN"/>
    <property type="match status" value="1"/>
</dbReference>
<evidence type="ECO:0000256" key="6">
    <source>
        <dbReference type="ARBA" id="ARBA00023204"/>
    </source>
</evidence>
<evidence type="ECO:0000256" key="7">
    <source>
        <dbReference type="ARBA" id="ARBA00033408"/>
    </source>
</evidence>
<dbReference type="InterPro" id="IPR004604">
    <property type="entry name" value="DNA_recomb/repair_RecN"/>
</dbReference>
<keyword evidence="3" id="KW-0547">Nucleotide-binding</keyword>